<dbReference type="PANTHER" id="PTHR46696">
    <property type="entry name" value="P450, PUTATIVE (EUROFUNG)-RELATED"/>
    <property type="match status" value="1"/>
</dbReference>
<protein>
    <submittedName>
        <fullName evidence="7">Cytochrome P450</fullName>
    </submittedName>
</protein>
<evidence type="ECO:0000256" key="6">
    <source>
        <dbReference type="ARBA" id="ARBA00023033"/>
    </source>
</evidence>
<keyword evidence="5" id="KW-0408">Iron</keyword>
<evidence type="ECO:0000313" key="7">
    <source>
        <dbReference type="EMBL" id="TDV56322.1"/>
    </source>
</evidence>
<evidence type="ECO:0000256" key="3">
    <source>
        <dbReference type="ARBA" id="ARBA00022723"/>
    </source>
</evidence>
<dbReference type="InterPro" id="IPR001128">
    <property type="entry name" value="Cyt_P450"/>
</dbReference>
<accession>A0A4R7W1N7</accession>
<dbReference type="FunFam" id="1.10.630.10:FF:000018">
    <property type="entry name" value="Cytochrome P450 monooxygenase"/>
    <property type="match status" value="1"/>
</dbReference>
<evidence type="ECO:0000256" key="4">
    <source>
        <dbReference type="ARBA" id="ARBA00023002"/>
    </source>
</evidence>
<sequence length="394" mass="44196">MTAPTGPFPSHDPFTAEDQAGFLLATGAKSPLAWLPSLDSYLVSKYEYVLRLLRDPRLTNETMTYLFDRLSPADQDRVRHVRRSVDMWMGGTTSENHARFQKLLKSSFSVSAVNALRPRVRDLTHELLDAVVGAGRMDIVADLALPLPADVIAEMLGMPAADRDLLRVWSRDVLGIFQQGTMDRLLAGQTAIEEMEDYLRPMVAARRTDPRDDLITMFTEAERDGRVTEDEIVANCVMLLFGAHQTTATVITHGLALLMRHPEQMALLRAEPDRTPAAVEEIVRFDGPNKAIARRSLQPLTIAGHDFPVGQNFLLSLQFANRDPDAYTHPDRFDITRTDDTRHLGFGMGTYYCLGAALARAQVDECLRIVLGRLPELSEGRQFGHHYTRLPVRF</sequence>
<dbReference type="OrthoDB" id="3209493at2"/>
<evidence type="ECO:0000256" key="5">
    <source>
        <dbReference type="ARBA" id="ARBA00023004"/>
    </source>
</evidence>
<dbReference type="SUPFAM" id="SSF48264">
    <property type="entry name" value="Cytochrome P450"/>
    <property type="match status" value="1"/>
</dbReference>
<evidence type="ECO:0000256" key="2">
    <source>
        <dbReference type="ARBA" id="ARBA00022617"/>
    </source>
</evidence>
<organism evidence="7 8">
    <name type="scientific">Actinophytocola oryzae</name>
    <dbReference type="NCBI Taxonomy" id="502181"/>
    <lineage>
        <taxon>Bacteria</taxon>
        <taxon>Bacillati</taxon>
        <taxon>Actinomycetota</taxon>
        <taxon>Actinomycetes</taxon>
        <taxon>Pseudonocardiales</taxon>
        <taxon>Pseudonocardiaceae</taxon>
    </lineage>
</organism>
<comment type="similarity">
    <text evidence="1">Belongs to the cytochrome P450 family.</text>
</comment>
<dbReference type="InterPro" id="IPR002397">
    <property type="entry name" value="Cyt_P450_B"/>
</dbReference>
<keyword evidence="8" id="KW-1185">Reference proteome</keyword>
<dbReference type="GO" id="GO:0016705">
    <property type="term" value="F:oxidoreductase activity, acting on paired donors, with incorporation or reduction of molecular oxygen"/>
    <property type="evidence" value="ECO:0007669"/>
    <property type="project" value="InterPro"/>
</dbReference>
<name>A0A4R7W1N7_9PSEU</name>
<dbReference type="InterPro" id="IPR036396">
    <property type="entry name" value="Cyt_P450_sf"/>
</dbReference>
<keyword evidence="3" id="KW-0479">Metal-binding</keyword>
<dbReference type="GO" id="GO:0020037">
    <property type="term" value="F:heme binding"/>
    <property type="evidence" value="ECO:0007669"/>
    <property type="project" value="InterPro"/>
</dbReference>
<keyword evidence="4" id="KW-0560">Oxidoreductase</keyword>
<dbReference type="PRINTS" id="PR00359">
    <property type="entry name" value="BP450"/>
</dbReference>
<dbReference type="Proteomes" id="UP000294927">
    <property type="component" value="Unassembled WGS sequence"/>
</dbReference>
<gene>
    <name evidence="7" type="ORF">CLV71_102388</name>
</gene>
<dbReference type="Pfam" id="PF00067">
    <property type="entry name" value="p450"/>
    <property type="match status" value="1"/>
</dbReference>
<comment type="caution">
    <text evidence="7">The sequence shown here is derived from an EMBL/GenBank/DDBJ whole genome shotgun (WGS) entry which is preliminary data.</text>
</comment>
<reference evidence="7 8" key="1">
    <citation type="submission" date="2019-03" db="EMBL/GenBank/DDBJ databases">
        <title>Genomic Encyclopedia of Archaeal and Bacterial Type Strains, Phase II (KMG-II): from individual species to whole genera.</title>
        <authorList>
            <person name="Goeker M."/>
        </authorList>
    </citation>
    <scope>NUCLEOTIDE SEQUENCE [LARGE SCALE GENOMIC DNA]</scope>
    <source>
        <strain evidence="7 8">DSM 45499</strain>
    </source>
</reference>
<dbReference type="Gene3D" id="1.10.630.10">
    <property type="entry name" value="Cytochrome P450"/>
    <property type="match status" value="1"/>
</dbReference>
<dbReference type="PANTHER" id="PTHR46696:SF1">
    <property type="entry name" value="CYTOCHROME P450 YJIB-RELATED"/>
    <property type="match status" value="1"/>
</dbReference>
<dbReference type="CDD" id="cd20625">
    <property type="entry name" value="CYP164-like"/>
    <property type="match status" value="1"/>
</dbReference>
<dbReference type="EMBL" id="SOCP01000002">
    <property type="protein sequence ID" value="TDV56322.1"/>
    <property type="molecule type" value="Genomic_DNA"/>
</dbReference>
<proteinExistence type="inferred from homology"/>
<evidence type="ECO:0000256" key="1">
    <source>
        <dbReference type="ARBA" id="ARBA00010617"/>
    </source>
</evidence>
<keyword evidence="6" id="KW-0503">Monooxygenase</keyword>
<dbReference type="GO" id="GO:0004497">
    <property type="term" value="F:monooxygenase activity"/>
    <property type="evidence" value="ECO:0007669"/>
    <property type="project" value="UniProtKB-KW"/>
</dbReference>
<dbReference type="RefSeq" id="WP_133901574.1">
    <property type="nucleotide sequence ID" value="NZ_SOCP01000002.1"/>
</dbReference>
<evidence type="ECO:0000313" key="8">
    <source>
        <dbReference type="Proteomes" id="UP000294927"/>
    </source>
</evidence>
<keyword evidence="2" id="KW-0349">Heme</keyword>
<dbReference type="AlphaFoldDB" id="A0A4R7W1N7"/>
<dbReference type="GO" id="GO:0005506">
    <property type="term" value="F:iron ion binding"/>
    <property type="evidence" value="ECO:0007669"/>
    <property type="project" value="InterPro"/>
</dbReference>